<accession>A0A2B2SFS8</accession>
<organism evidence="1 2">
    <name type="scientific">Bacillus cereus</name>
    <dbReference type="NCBI Taxonomy" id="1396"/>
    <lineage>
        <taxon>Bacteria</taxon>
        <taxon>Bacillati</taxon>
        <taxon>Bacillota</taxon>
        <taxon>Bacilli</taxon>
        <taxon>Bacillales</taxon>
        <taxon>Bacillaceae</taxon>
        <taxon>Bacillus</taxon>
        <taxon>Bacillus cereus group</taxon>
    </lineage>
</organism>
<dbReference type="EMBL" id="NTQT01000021">
    <property type="protein sequence ID" value="PFC73100.1"/>
    <property type="molecule type" value="Genomic_DNA"/>
</dbReference>
<dbReference type="Proteomes" id="UP000220226">
    <property type="component" value="Unassembled WGS sequence"/>
</dbReference>
<dbReference type="AlphaFoldDB" id="A0A2B2SFS8"/>
<proteinExistence type="predicted"/>
<comment type="caution">
    <text evidence="1">The sequence shown here is derived from an EMBL/GenBank/DDBJ whole genome shotgun (WGS) entry which is preliminary data.</text>
</comment>
<sequence>MIALLVQLIFYAGTKWHGFRTSFSSFNVLYQVIKGLHIANLYAEPIIIFHLSLATSFELEEGEFFWGIR</sequence>
<evidence type="ECO:0000313" key="2">
    <source>
        <dbReference type="Proteomes" id="UP000220226"/>
    </source>
</evidence>
<gene>
    <name evidence="1" type="ORF">CN290_16910</name>
</gene>
<reference evidence="1 2" key="1">
    <citation type="submission" date="2017-09" db="EMBL/GenBank/DDBJ databases">
        <title>Large-scale bioinformatics analysis of Bacillus genomes uncovers conserved roles of natural products in bacterial physiology.</title>
        <authorList>
            <consortium name="Agbiome Team Llc"/>
            <person name="Bleich R.M."/>
            <person name="Grubbs K.J."/>
            <person name="Santa Maria K.C."/>
            <person name="Allen S.E."/>
            <person name="Farag S."/>
            <person name="Shank E.A."/>
            <person name="Bowers A."/>
        </authorList>
    </citation>
    <scope>NUCLEOTIDE SEQUENCE [LARGE SCALE GENOMIC DNA]</scope>
    <source>
        <strain evidence="1 2">AFS025165</strain>
    </source>
</reference>
<evidence type="ECO:0000313" key="1">
    <source>
        <dbReference type="EMBL" id="PFC73100.1"/>
    </source>
</evidence>
<name>A0A2B2SFS8_BACCE</name>
<protein>
    <submittedName>
        <fullName evidence="1">Uncharacterized protein</fullName>
    </submittedName>
</protein>